<dbReference type="OrthoDB" id="8033046at2759"/>
<evidence type="ECO:0000313" key="1">
    <source>
        <dbReference type="EMBL" id="GBN44818.1"/>
    </source>
</evidence>
<reference evidence="1 2" key="1">
    <citation type="journal article" date="2019" name="Sci. Rep.">
        <title>Orb-weaving spider Araneus ventricosus genome elucidates the spidroin gene catalogue.</title>
        <authorList>
            <person name="Kono N."/>
            <person name="Nakamura H."/>
            <person name="Ohtoshi R."/>
            <person name="Moran D.A.P."/>
            <person name="Shinohara A."/>
            <person name="Yoshida Y."/>
            <person name="Fujiwara M."/>
            <person name="Mori M."/>
            <person name="Tomita M."/>
            <person name="Arakawa K."/>
        </authorList>
    </citation>
    <scope>NUCLEOTIDE SEQUENCE [LARGE SCALE GENOMIC DNA]</scope>
</reference>
<name>A0A4Y2NYZ8_ARAVE</name>
<comment type="caution">
    <text evidence="1">The sequence shown here is derived from an EMBL/GenBank/DDBJ whole genome shotgun (WGS) entry which is preliminary data.</text>
</comment>
<sequence>MAIASSGEEKRGQTVSSKGGELVTFCRIVKALRNTKPPVYVFPRKRYKELFLKEAPSQNLNLVHPSGWMTADNFLETVKHFQKFCHCKKENPVLILIDNHECHANLEVIMFCRENGIGEDIVQ</sequence>
<proteinExistence type="predicted"/>
<organism evidence="1 2">
    <name type="scientific">Araneus ventricosus</name>
    <name type="common">Orbweaver spider</name>
    <name type="synonym">Epeira ventricosa</name>
    <dbReference type="NCBI Taxonomy" id="182803"/>
    <lineage>
        <taxon>Eukaryota</taxon>
        <taxon>Metazoa</taxon>
        <taxon>Ecdysozoa</taxon>
        <taxon>Arthropoda</taxon>
        <taxon>Chelicerata</taxon>
        <taxon>Arachnida</taxon>
        <taxon>Araneae</taxon>
        <taxon>Araneomorphae</taxon>
        <taxon>Entelegynae</taxon>
        <taxon>Araneoidea</taxon>
        <taxon>Araneidae</taxon>
        <taxon>Araneus</taxon>
    </lineage>
</organism>
<dbReference type="EMBL" id="BGPR01010200">
    <property type="protein sequence ID" value="GBN44818.1"/>
    <property type="molecule type" value="Genomic_DNA"/>
</dbReference>
<protein>
    <submittedName>
        <fullName evidence="1">Uncharacterized protein</fullName>
    </submittedName>
</protein>
<gene>
    <name evidence="1" type="ORF">AVEN_133511_1</name>
</gene>
<dbReference type="Proteomes" id="UP000499080">
    <property type="component" value="Unassembled WGS sequence"/>
</dbReference>
<dbReference type="AlphaFoldDB" id="A0A4Y2NYZ8"/>
<accession>A0A4Y2NYZ8</accession>
<evidence type="ECO:0000313" key="2">
    <source>
        <dbReference type="Proteomes" id="UP000499080"/>
    </source>
</evidence>
<keyword evidence="2" id="KW-1185">Reference proteome</keyword>